<dbReference type="Pfam" id="PF12937">
    <property type="entry name" value="F-box-like"/>
    <property type="match status" value="1"/>
</dbReference>
<evidence type="ECO:0000256" key="1">
    <source>
        <dbReference type="SAM" id="MobiDB-lite"/>
    </source>
</evidence>
<dbReference type="AlphaFoldDB" id="A0A0C2FMR6"/>
<dbReference type="OrthoDB" id="5279008at2759"/>
<reference evidence="3 4" key="1">
    <citation type="journal article" date="2014" name="BMC Genomics">
        <title>Comparative genomics of the major fungal agents of human and animal Sporotrichosis: Sporothrix schenckii and Sporothrix brasiliensis.</title>
        <authorList>
            <person name="Teixeira M.M."/>
            <person name="de Almeida L.G."/>
            <person name="Kubitschek-Barreira P."/>
            <person name="Alves F.L."/>
            <person name="Kioshima E.S."/>
            <person name="Abadio A.K."/>
            <person name="Fernandes L."/>
            <person name="Derengowski L.S."/>
            <person name="Ferreira K.S."/>
            <person name="Souza R.C."/>
            <person name="Ruiz J.C."/>
            <person name="de Andrade N.C."/>
            <person name="Paes H.C."/>
            <person name="Nicola A.M."/>
            <person name="Albuquerque P."/>
            <person name="Gerber A.L."/>
            <person name="Martins V.P."/>
            <person name="Peconick L.D."/>
            <person name="Neto A.V."/>
            <person name="Chaucanez C.B."/>
            <person name="Silva P.A."/>
            <person name="Cunha O.L."/>
            <person name="de Oliveira F.F."/>
            <person name="dos Santos T.C."/>
            <person name="Barros A.L."/>
            <person name="Soares M.A."/>
            <person name="de Oliveira L.M."/>
            <person name="Marini M.M."/>
            <person name="Villalobos-Duno H."/>
            <person name="Cunha M.M."/>
            <person name="de Hoog S."/>
            <person name="da Silveira J.F."/>
            <person name="Henrissat B."/>
            <person name="Nino-Vega G.A."/>
            <person name="Cisalpino P.S."/>
            <person name="Mora-Montes H.M."/>
            <person name="Almeida S.R."/>
            <person name="Stajich J.E."/>
            <person name="Lopes-Bezerra L.M."/>
            <person name="Vasconcelos A.T."/>
            <person name="Felipe M.S."/>
        </authorList>
    </citation>
    <scope>NUCLEOTIDE SEQUENCE [LARGE SCALE GENOMIC DNA]</scope>
    <source>
        <strain evidence="3 4">5110</strain>
    </source>
</reference>
<protein>
    <submittedName>
        <fullName evidence="3">F-box domain containing protein</fullName>
    </submittedName>
</protein>
<dbReference type="GeneID" id="63675953"/>
<gene>
    <name evidence="3" type="ORF">SPBR_02729</name>
</gene>
<evidence type="ECO:0000313" key="4">
    <source>
        <dbReference type="Proteomes" id="UP000031575"/>
    </source>
</evidence>
<evidence type="ECO:0000259" key="2">
    <source>
        <dbReference type="PROSITE" id="PS50181"/>
    </source>
</evidence>
<comment type="caution">
    <text evidence="3">The sequence shown here is derived from an EMBL/GenBank/DDBJ whole genome shotgun (WGS) entry which is preliminary data.</text>
</comment>
<dbReference type="InterPro" id="IPR001810">
    <property type="entry name" value="F-box_dom"/>
</dbReference>
<dbReference type="Gene3D" id="1.20.1280.50">
    <property type="match status" value="1"/>
</dbReference>
<feature type="region of interest" description="Disordered" evidence="1">
    <location>
        <begin position="474"/>
        <end position="522"/>
    </location>
</feature>
<dbReference type="Proteomes" id="UP000031575">
    <property type="component" value="Unassembled WGS sequence"/>
</dbReference>
<feature type="domain" description="F-box" evidence="2">
    <location>
        <begin position="9"/>
        <end position="58"/>
    </location>
</feature>
<dbReference type="SMART" id="SM00256">
    <property type="entry name" value="FBOX"/>
    <property type="match status" value="1"/>
</dbReference>
<dbReference type="EMBL" id="AWTV01000006">
    <property type="protein sequence ID" value="KIH92368.1"/>
    <property type="molecule type" value="Genomic_DNA"/>
</dbReference>
<dbReference type="InterPro" id="IPR036047">
    <property type="entry name" value="F-box-like_dom_sf"/>
</dbReference>
<accession>A0A0C2FMR6</accession>
<name>A0A0C2FMR6_9PEZI</name>
<feature type="compositionally biased region" description="Acidic residues" evidence="1">
    <location>
        <begin position="481"/>
        <end position="502"/>
    </location>
</feature>
<proteinExistence type="predicted"/>
<evidence type="ECO:0000313" key="3">
    <source>
        <dbReference type="EMBL" id="KIH92368.1"/>
    </source>
</evidence>
<dbReference type="SUPFAM" id="SSF52047">
    <property type="entry name" value="RNI-like"/>
    <property type="match status" value="1"/>
</dbReference>
<keyword evidence="4" id="KW-1185">Reference proteome</keyword>
<dbReference type="SUPFAM" id="SSF81383">
    <property type="entry name" value="F-box domain"/>
    <property type="match status" value="1"/>
</dbReference>
<dbReference type="VEuPathDB" id="FungiDB:SPBR_02729"/>
<dbReference type="PROSITE" id="PS50181">
    <property type="entry name" value="FBOX"/>
    <property type="match status" value="1"/>
</dbReference>
<organism evidence="3 4">
    <name type="scientific">Sporothrix brasiliensis 5110</name>
    <dbReference type="NCBI Taxonomy" id="1398154"/>
    <lineage>
        <taxon>Eukaryota</taxon>
        <taxon>Fungi</taxon>
        <taxon>Dikarya</taxon>
        <taxon>Ascomycota</taxon>
        <taxon>Pezizomycotina</taxon>
        <taxon>Sordariomycetes</taxon>
        <taxon>Sordariomycetidae</taxon>
        <taxon>Ophiostomatales</taxon>
        <taxon>Ophiostomataceae</taxon>
        <taxon>Sporothrix</taxon>
    </lineage>
</organism>
<dbReference type="RefSeq" id="XP_040620378.1">
    <property type="nucleotide sequence ID" value="XM_040761032.1"/>
</dbReference>
<dbReference type="CDD" id="cd09917">
    <property type="entry name" value="F-box_SF"/>
    <property type="match status" value="1"/>
</dbReference>
<dbReference type="HOGENOM" id="CLU_034964_0_0_1"/>
<sequence>MDIALDNSSQPLERLPIEMLLRITRHLSTTDLCSVRLVSRTIERALFHSFSHEFFRRKQFMLTDFSLQTLLDISQHPTLSQTLQHVSFGLDRFPNKLIEKFDSEEKTIVFQIAMGQQMSLACTGRGVDMLAAAFANLPNLQTVDIRDFDSRTRFRDGPSRAWHSYGYATVLKEMGEGSILLRHDVTFASETFSMILAALAKANAVAGVRPSNLNVMLRARRFGLTARAFDLTVAPGTNPAPMLAVVSGLKQLQLDVNFHTDPNFNHVLAFLAAGTRYQPVSIASLPFHAFLAQAINVEWLRLNLQNCKMRRADVFISYLGKPLPDWYPFLTSPSSSSSTSLFSPTPSPSVTLPPGLRRLELGHTEMSVPHLLRLLRRIRLLNSLSLWNIALGDPDNTTYPPAIWTGFLEELAIDPLANRLREISIDNPRQLSSVNASFSDPVLFDGATSCKHNAGQAEPMRAYLLKLAKTAKVEIPPANSDIEDEEGDSEDEEEEEEEENDDGANHVDDNGNNDDNSGSDDD</sequence>